<comment type="caution">
    <text evidence="2">The sequence shown here is derived from an EMBL/GenBank/DDBJ whole genome shotgun (WGS) entry which is preliminary data.</text>
</comment>
<gene>
    <name evidence="2" type="ORF">DBZ45_18155</name>
</gene>
<reference evidence="2 3" key="1">
    <citation type="submission" date="2018-04" db="EMBL/GenBank/DDBJ databases">
        <title>Bacteria isolated from cave deposits of Manipur.</title>
        <authorList>
            <person name="Sahoo D."/>
            <person name="Sarangthem I."/>
            <person name="Nandeibam J."/>
        </authorList>
    </citation>
    <scope>NUCLEOTIDE SEQUENCE [LARGE SCALE GENOMIC DNA]</scope>
    <source>
        <strain evidence="3">mrc11</strain>
    </source>
</reference>
<accession>A0A328HC30</accession>
<dbReference type="Proteomes" id="UP000249166">
    <property type="component" value="Unassembled WGS sequence"/>
</dbReference>
<name>A0A328HC30_ARTGO</name>
<evidence type="ECO:0000256" key="1">
    <source>
        <dbReference type="SAM" id="Phobius"/>
    </source>
</evidence>
<dbReference type="RefSeq" id="WP_111905223.1">
    <property type="nucleotide sequence ID" value="NZ_QLNP01000098.1"/>
</dbReference>
<feature type="transmembrane region" description="Helical" evidence="1">
    <location>
        <begin position="30"/>
        <end position="52"/>
    </location>
</feature>
<protein>
    <submittedName>
        <fullName evidence="2">Flp family type IVb pilin</fullName>
    </submittedName>
</protein>
<keyword evidence="1" id="KW-0472">Membrane</keyword>
<evidence type="ECO:0000313" key="2">
    <source>
        <dbReference type="EMBL" id="RAM36069.1"/>
    </source>
</evidence>
<keyword evidence="1" id="KW-0812">Transmembrane</keyword>
<keyword evidence="1" id="KW-1133">Transmembrane helix</keyword>
<dbReference type="EMBL" id="QLNP01000098">
    <property type="protein sequence ID" value="RAM36069.1"/>
    <property type="molecule type" value="Genomic_DNA"/>
</dbReference>
<dbReference type="Pfam" id="PF04964">
    <property type="entry name" value="Flp_Fap"/>
    <property type="match status" value="1"/>
</dbReference>
<dbReference type="InterPro" id="IPR007047">
    <property type="entry name" value="Flp_Fap"/>
</dbReference>
<sequence length="69" mass="7271">MSTFMVSVLAFVSGIKGRLESEKGATATEYSLLVAFIAFLIIGGVGVFGGALDTWFRNLALEVGGWTVP</sequence>
<evidence type="ECO:0000313" key="3">
    <source>
        <dbReference type="Proteomes" id="UP000249166"/>
    </source>
</evidence>
<proteinExistence type="predicted"/>
<organism evidence="2 3">
    <name type="scientific">Arthrobacter globiformis</name>
    <dbReference type="NCBI Taxonomy" id="1665"/>
    <lineage>
        <taxon>Bacteria</taxon>
        <taxon>Bacillati</taxon>
        <taxon>Actinomycetota</taxon>
        <taxon>Actinomycetes</taxon>
        <taxon>Micrococcales</taxon>
        <taxon>Micrococcaceae</taxon>
        <taxon>Arthrobacter</taxon>
    </lineage>
</organism>
<dbReference type="OrthoDB" id="5121461at2"/>
<dbReference type="AlphaFoldDB" id="A0A328HC30"/>